<dbReference type="Pfam" id="PF13561">
    <property type="entry name" value="adh_short_C2"/>
    <property type="match status" value="1"/>
</dbReference>
<dbReference type="PRINTS" id="PR00081">
    <property type="entry name" value="GDHRDH"/>
</dbReference>
<dbReference type="InterPro" id="IPR020904">
    <property type="entry name" value="Sc_DH/Rdtase_CS"/>
</dbReference>
<protein>
    <submittedName>
        <fullName evidence="3">Short-chain dehydrogenase</fullName>
    </submittedName>
</protein>
<dbReference type="CDD" id="cd05233">
    <property type="entry name" value="SDR_c"/>
    <property type="match status" value="1"/>
</dbReference>
<dbReference type="PROSITE" id="PS00061">
    <property type="entry name" value="ADH_SHORT"/>
    <property type="match status" value="1"/>
</dbReference>
<dbReference type="eggNOG" id="COG1028">
    <property type="taxonomic scope" value="Bacteria"/>
</dbReference>
<dbReference type="GO" id="GO:0016616">
    <property type="term" value="F:oxidoreductase activity, acting on the CH-OH group of donors, NAD or NADP as acceptor"/>
    <property type="evidence" value="ECO:0007669"/>
    <property type="project" value="TreeGrafter"/>
</dbReference>
<comment type="similarity">
    <text evidence="1">Belongs to the short-chain dehydrogenases/reductases (SDR) family.</text>
</comment>
<dbReference type="STRING" id="1552123.EP57_04640"/>
<gene>
    <name evidence="3" type="ORF">EP57_04640</name>
</gene>
<dbReference type="PANTHER" id="PTHR42760:SF115">
    <property type="entry name" value="3-OXOACYL-[ACYL-CARRIER-PROTEIN] REDUCTASE FABG"/>
    <property type="match status" value="1"/>
</dbReference>
<keyword evidence="4" id="KW-1185">Reference proteome</keyword>
<dbReference type="PANTHER" id="PTHR42760">
    <property type="entry name" value="SHORT-CHAIN DEHYDROGENASES/REDUCTASES FAMILY MEMBER"/>
    <property type="match status" value="1"/>
</dbReference>
<reference evidence="3 4" key="1">
    <citation type="submission" date="2014-05" db="EMBL/GenBank/DDBJ databases">
        <title>Novel Listeriaceae from food processing environments.</title>
        <authorList>
            <person name="den Bakker H.C."/>
        </authorList>
    </citation>
    <scope>NUCLEOTIDE SEQUENCE [LARGE SCALE GENOMIC DNA]</scope>
    <source>
        <strain evidence="3 4">FSL A5-0281</strain>
    </source>
</reference>
<name>A0A099WF59_9LIST</name>
<dbReference type="SUPFAM" id="SSF51735">
    <property type="entry name" value="NAD(P)-binding Rossmann-fold domains"/>
    <property type="match status" value="1"/>
</dbReference>
<comment type="caution">
    <text evidence="3">The sequence shown here is derived from an EMBL/GenBank/DDBJ whole genome shotgun (WGS) entry which is preliminary data.</text>
</comment>
<evidence type="ECO:0000256" key="2">
    <source>
        <dbReference type="ARBA" id="ARBA00023002"/>
    </source>
</evidence>
<sequence length="251" mass="26555">MFDKNFALTDKVAIVTGGASGIGRAIVELFLDKGAKVVLVDIKPDVAEIAEQIGKSRALGIQADITKKENVERVIATVSEQFGSIDIVVNSAGIALLEKAEDLPESYWDKTMELNLKASFLIAQSAGNAMIQQGRGGKIVNIASQASVVALDKHVAYCASKAAIVSMTQVLAMEWAPHKINVNAISPTVILTELGKKAWAGEVGEAMKKQIPIGRFGYPEEVAASALFLASDAANLITGENLVIDGGYTIK</sequence>
<organism evidence="3 4">
    <name type="scientific">Listeria booriae</name>
    <dbReference type="NCBI Taxonomy" id="1552123"/>
    <lineage>
        <taxon>Bacteria</taxon>
        <taxon>Bacillati</taxon>
        <taxon>Bacillota</taxon>
        <taxon>Bacilli</taxon>
        <taxon>Bacillales</taxon>
        <taxon>Listeriaceae</taxon>
        <taxon>Listeria</taxon>
    </lineage>
</organism>
<accession>A0A099WF59</accession>
<dbReference type="RefSeq" id="WP_036084600.1">
    <property type="nucleotide sequence ID" value="NZ_CBCSHQ010000001.1"/>
</dbReference>
<evidence type="ECO:0000313" key="3">
    <source>
        <dbReference type="EMBL" id="KGL42750.1"/>
    </source>
</evidence>
<keyword evidence="2" id="KW-0560">Oxidoreductase</keyword>
<dbReference type="InterPro" id="IPR002347">
    <property type="entry name" value="SDR_fam"/>
</dbReference>
<dbReference type="OrthoDB" id="9803333at2"/>
<evidence type="ECO:0000313" key="4">
    <source>
        <dbReference type="Proteomes" id="UP000029844"/>
    </source>
</evidence>
<dbReference type="NCBIfam" id="NF005559">
    <property type="entry name" value="PRK07231.1"/>
    <property type="match status" value="1"/>
</dbReference>
<evidence type="ECO:0000256" key="1">
    <source>
        <dbReference type="ARBA" id="ARBA00006484"/>
    </source>
</evidence>
<dbReference type="Gene3D" id="3.40.50.720">
    <property type="entry name" value="NAD(P)-binding Rossmann-like Domain"/>
    <property type="match status" value="1"/>
</dbReference>
<proteinExistence type="inferred from homology"/>
<dbReference type="NCBIfam" id="NF005309">
    <property type="entry name" value="PRK06841.1"/>
    <property type="match status" value="1"/>
</dbReference>
<dbReference type="EMBL" id="JNFA01000011">
    <property type="protein sequence ID" value="KGL42750.1"/>
    <property type="molecule type" value="Genomic_DNA"/>
</dbReference>
<dbReference type="AlphaFoldDB" id="A0A099WF59"/>
<dbReference type="GeneID" id="58716693"/>
<dbReference type="PRINTS" id="PR00080">
    <property type="entry name" value="SDRFAMILY"/>
</dbReference>
<dbReference type="InterPro" id="IPR036291">
    <property type="entry name" value="NAD(P)-bd_dom_sf"/>
</dbReference>
<dbReference type="FunFam" id="3.40.50.720:FF:000509">
    <property type="entry name" value="Short chain dehydrogenase"/>
    <property type="match status" value="1"/>
</dbReference>
<dbReference type="Proteomes" id="UP000029844">
    <property type="component" value="Unassembled WGS sequence"/>
</dbReference>